<keyword evidence="2" id="KW-0732">Signal</keyword>
<feature type="chain" id="PRO_5003886102" evidence="2">
    <location>
        <begin position="17"/>
        <end position="117"/>
    </location>
</feature>
<dbReference type="InParanoid" id="K5X7S7"/>
<gene>
    <name evidence="3" type="ORF">PHACADRAFT_249009</name>
</gene>
<evidence type="ECO:0000256" key="2">
    <source>
        <dbReference type="SAM" id="SignalP"/>
    </source>
</evidence>
<dbReference type="KEGG" id="pco:PHACADRAFT_249009"/>
<reference evidence="3 4" key="1">
    <citation type="journal article" date="2012" name="BMC Genomics">
        <title>Comparative genomics of the white-rot fungi, Phanerochaete carnosa and P. chrysosporium, to elucidate the genetic basis of the distinct wood types they colonize.</title>
        <authorList>
            <person name="Suzuki H."/>
            <person name="MacDonald J."/>
            <person name="Syed K."/>
            <person name="Salamov A."/>
            <person name="Hori C."/>
            <person name="Aerts A."/>
            <person name="Henrissat B."/>
            <person name="Wiebenga A."/>
            <person name="vanKuyk P.A."/>
            <person name="Barry K."/>
            <person name="Lindquist E."/>
            <person name="LaButti K."/>
            <person name="Lapidus A."/>
            <person name="Lucas S."/>
            <person name="Coutinho P."/>
            <person name="Gong Y."/>
            <person name="Samejima M."/>
            <person name="Mahadevan R."/>
            <person name="Abou-Zaid M."/>
            <person name="de Vries R.P."/>
            <person name="Igarashi K."/>
            <person name="Yadav J.S."/>
            <person name="Grigoriev I.V."/>
            <person name="Master E.R."/>
        </authorList>
    </citation>
    <scope>NUCLEOTIDE SEQUENCE [LARGE SCALE GENOMIC DNA]</scope>
    <source>
        <strain evidence="3 4">HHB-10118-sp</strain>
    </source>
</reference>
<name>K5X7S7_PHACS</name>
<dbReference type="AlphaFoldDB" id="K5X7S7"/>
<dbReference type="EMBL" id="JH930469">
    <property type="protein sequence ID" value="EKM58897.1"/>
    <property type="molecule type" value="Genomic_DNA"/>
</dbReference>
<evidence type="ECO:0000256" key="1">
    <source>
        <dbReference type="SAM" id="MobiDB-lite"/>
    </source>
</evidence>
<dbReference type="RefSeq" id="XP_007391486.1">
    <property type="nucleotide sequence ID" value="XM_007391424.1"/>
</dbReference>
<dbReference type="GeneID" id="18914531"/>
<evidence type="ECO:0000313" key="3">
    <source>
        <dbReference type="EMBL" id="EKM58897.1"/>
    </source>
</evidence>
<dbReference type="Proteomes" id="UP000008370">
    <property type="component" value="Unassembled WGS sequence"/>
</dbReference>
<protein>
    <submittedName>
        <fullName evidence="3">Uncharacterized protein</fullName>
    </submittedName>
</protein>
<feature type="region of interest" description="Disordered" evidence="1">
    <location>
        <begin position="97"/>
        <end position="117"/>
    </location>
</feature>
<organism evidence="3 4">
    <name type="scientific">Phanerochaete carnosa (strain HHB-10118-sp)</name>
    <name type="common">White-rot fungus</name>
    <name type="synonym">Peniophora carnosa</name>
    <dbReference type="NCBI Taxonomy" id="650164"/>
    <lineage>
        <taxon>Eukaryota</taxon>
        <taxon>Fungi</taxon>
        <taxon>Dikarya</taxon>
        <taxon>Basidiomycota</taxon>
        <taxon>Agaricomycotina</taxon>
        <taxon>Agaricomycetes</taxon>
        <taxon>Polyporales</taxon>
        <taxon>Phanerochaetaceae</taxon>
        <taxon>Phanerochaete</taxon>
    </lineage>
</organism>
<sequence length="117" mass="12450">MCHTVATLLVAPLVVAAPIIIAAATIAYEKCNIVLSALHTFKLLSNDPHVSRAVLTISKVQGASQLYNYLRYTGRPYPVAQGSLQPFSSCGQRCARRPVESDMGGNDAGRSAVFSSV</sequence>
<keyword evidence="4" id="KW-1185">Reference proteome</keyword>
<dbReference type="HOGENOM" id="CLU_2085617_0_0_1"/>
<accession>K5X7S7</accession>
<evidence type="ECO:0000313" key="4">
    <source>
        <dbReference type="Proteomes" id="UP000008370"/>
    </source>
</evidence>
<proteinExistence type="predicted"/>
<feature type="signal peptide" evidence="2">
    <location>
        <begin position="1"/>
        <end position="16"/>
    </location>
</feature>